<sequence length="79" mass="9063">MVYISEFLWYTLGHACKCEPSLMEFEGSASEKEAKEDLDDHSPMHYADNGLKEVLGALRIERIKVDGQWVVERFPPCLC</sequence>
<gene>
    <name evidence="1" type="ORF">KY290_033108</name>
</gene>
<evidence type="ECO:0000313" key="1">
    <source>
        <dbReference type="EMBL" id="KAH0740065.1"/>
    </source>
</evidence>
<proteinExistence type="predicted"/>
<dbReference type="Proteomes" id="UP000826656">
    <property type="component" value="Unassembled WGS sequence"/>
</dbReference>
<protein>
    <submittedName>
        <fullName evidence="1">Uncharacterized protein</fullName>
    </submittedName>
</protein>
<reference evidence="1 2" key="1">
    <citation type="journal article" date="2021" name="bioRxiv">
        <title>Chromosome-scale and haplotype-resolved genome assembly of a tetraploid potato cultivar.</title>
        <authorList>
            <person name="Sun H."/>
            <person name="Jiao W.-B."/>
            <person name="Krause K."/>
            <person name="Campoy J.A."/>
            <person name="Goel M."/>
            <person name="Folz-Donahue K."/>
            <person name="Kukat C."/>
            <person name="Huettel B."/>
            <person name="Schneeberger K."/>
        </authorList>
    </citation>
    <scope>NUCLEOTIDE SEQUENCE [LARGE SCALE GENOMIC DNA]</scope>
    <source>
        <strain evidence="1">SolTubOtavaFocal</strain>
        <tissue evidence="1">Leaves</tissue>
    </source>
</reference>
<evidence type="ECO:0000313" key="2">
    <source>
        <dbReference type="Proteomes" id="UP000826656"/>
    </source>
</evidence>
<organism evidence="1 2">
    <name type="scientific">Solanum tuberosum</name>
    <name type="common">Potato</name>
    <dbReference type="NCBI Taxonomy" id="4113"/>
    <lineage>
        <taxon>Eukaryota</taxon>
        <taxon>Viridiplantae</taxon>
        <taxon>Streptophyta</taxon>
        <taxon>Embryophyta</taxon>
        <taxon>Tracheophyta</taxon>
        <taxon>Spermatophyta</taxon>
        <taxon>Magnoliopsida</taxon>
        <taxon>eudicotyledons</taxon>
        <taxon>Gunneridae</taxon>
        <taxon>Pentapetalae</taxon>
        <taxon>asterids</taxon>
        <taxon>lamiids</taxon>
        <taxon>Solanales</taxon>
        <taxon>Solanaceae</taxon>
        <taxon>Solanoideae</taxon>
        <taxon>Solaneae</taxon>
        <taxon>Solanum</taxon>
    </lineage>
</organism>
<comment type="caution">
    <text evidence="1">The sequence shown here is derived from an EMBL/GenBank/DDBJ whole genome shotgun (WGS) entry which is preliminary data.</text>
</comment>
<name>A0ABQ7TZM4_SOLTU</name>
<keyword evidence="2" id="KW-1185">Reference proteome</keyword>
<dbReference type="EMBL" id="JAIVGD010000026">
    <property type="protein sequence ID" value="KAH0740065.1"/>
    <property type="molecule type" value="Genomic_DNA"/>
</dbReference>
<accession>A0ABQ7TZM4</accession>